<dbReference type="InterPro" id="IPR036249">
    <property type="entry name" value="Thioredoxin-like_sf"/>
</dbReference>
<evidence type="ECO:0000256" key="3">
    <source>
        <dbReference type="ARBA" id="ARBA00023157"/>
    </source>
</evidence>
<dbReference type="Gene3D" id="3.40.30.10">
    <property type="entry name" value="Glutaredoxin"/>
    <property type="match status" value="1"/>
</dbReference>
<feature type="signal peptide" evidence="5">
    <location>
        <begin position="1"/>
        <end position="22"/>
    </location>
</feature>
<dbReference type="GO" id="GO:0030313">
    <property type="term" value="C:cell envelope"/>
    <property type="evidence" value="ECO:0007669"/>
    <property type="project" value="UniProtKB-SubCell"/>
</dbReference>
<dbReference type="PROSITE" id="PS51352">
    <property type="entry name" value="THIOREDOXIN_2"/>
    <property type="match status" value="1"/>
</dbReference>
<dbReference type="SUPFAM" id="SSF52833">
    <property type="entry name" value="Thioredoxin-like"/>
    <property type="match status" value="1"/>
</dbReference>
<dbReference type="GO" id="GO:0017004">
    <property type="term" value="P:cytochrome complex assembly"/>
    <property type="evidence" value="ECO:0007669"/>
    <property type="project" value="UniProtKB-KW"/>
</dbReference>
<dbReference type="Pfam" id="PF08534">
    <property type="entry name" value="Redoxin"/>
    <property type="match status" value="1"/>
</dbReference>
<dbReference type="CDD" id="cd02966">
    <property type="entry name" value="TlpA_like_family"/>
    <property type="match status" value="1"/>
</dbReference>
<protein>
    <submittedName>
        <fullName evidence="7">Thiol-disulfide oxidoreductase ResA</fullName>
    </submittedName>
</protein>
<feature type="chain" id="PRO_5022122953" evidence="5">
    <location>
        <begin position="23"/>
        <end position="391"/>
    </location>
</feature>
<dbReference type="AlphaFoldDB" id="A0A517R9I2"/>
<dbReference type="InterPro" id="IPR013740">
    <property type="entry name" value="Redoxin"/>
</dbReference>
<feature type="domain" description="Thioredoxin" evidence="6">
    <location>
        <begin position="221"/>
        <end position="391"/>
    </location>
</feature>
<dbReference type="PANTHER" id="PTHR42852:SF6">
    <property type="entry name" value="THIOL:DISULFIDE INTERCHANGE PROTEIN DSBE"/>
    <property type="match status" value="1"/>
</dbReference>
<dbReference type="RefSeq" id="WP_145210658.1">
    <property type="nucleotide sequence ID" value="NZ_CP036269.1"/>
</dbReference>
<dbReference type="EMBL" id="CP036269">
    <property type="protein sequence ID" value="QDT40535.1"/>
    <property type="molecule type" value="Genomic_DNA"/>
</dbReference>
<evidence type="ECO:0000256" key="5">
    <source>
        <dbReference type="SAM" id="SignalP"/>
    </source>
</evidence>
<gene>
    <name evidence="7" type="primary">resA_1</name>
    <name evidence="7" type="ORF">Pan241w_05920</name>
</gene>
<comment type="subcellular location">
    <subcellularLocation>
        <location evidence="1">Cell envelope</location>
    </subcellularLocation>
</comment>
<keyword evidence="3" id="KW-1015">Disulfide bond</keyword>
<dbReference type="InterPro" id="IPR050553">
    <property type="entry name" value="Thioredoxin_ResA/DsbE_sf"/>
</dbReference>
<dbReference type="KEGG" id="gaz:Pan241w_05920"/>
<dbReference type="Proteomes" id="UP000317171">
    <property type="component" value="Chromosome"/>
</dbReference>
<keyword evidence="4" id="KW-0676">Redox-active center</keyword>
<sequence precursor="true">MRLGFNYFMLVTTLLFSGVVYADDEKKVASSEVKPFLTVQLIDEQGKPVAGAQTGMFSIFKGFNNEHVADWNFGHFELKSDSNGMLQFFDPDKYRGMIYARHAGRRLVAVKRTDLIQDKKSPLVLTMYPECHVTWQIECSQLKSKGKKLGRIQGVSAFENLMCQWCNGPDSTLHFFLPPGAFTIVGHGAHISPVEKSIVIKQGQTEFDAGTVDADAKKWIMLEGKPAPEIVNVVEWKNGPPVKLSELRGKVVILEFWGWWCGPCVYSGIPELFKLQDEFANEDLVIIGIHTPYGEDDEVTSVKAMNEKLTKIQKNVWKGREITFPVALTRLRKLPYSPGGEPVANSKMSVDYGIDGFPSSIVIDRKGNVVGKFNLKEKAGREKLRKLLEAK</sequence>
<dbReference type="InterPro" id="IPR013766">
    <property type="entry name" value="Thioredoxin_domain"/>
</dbReference>
<reference evidence="7 8" key="1">
    <citation type="submission" date="2019-02" db="EMBL/GenBank/DDBJ databases">
        <title>Deep-cultivation of Planctomycetes and their phenomic and genomic characterization uncovers novel biology.</title>
        <authorList>
            <person name="Wiegand S."/>
            <person name="Jogler M."/>
            <person name="Boedeker C."/>
            <person name="Pinto D."/>
            <person name="Vollmers J."/>
            <person name="Rivas-Marin E."/>
            <person name="Kohn T."/>
            <person name="Peeters S.H."/>
            <person name="Heuer A."/>
            <person name="Rast P."/>
            <person name="Oberbeckmann S."/>
            <person name="Bunk B."/>
            <person name="Jeske O."/>
            <person name="Meyerdierks A."/>
            <person name="Storesund J.E."/>
            <person name="Kallscheuer N."/>
            <person name="Luecker S."/>
            <person name="Lage O.M."/>
            <person name="Pohl T."/>
            <person name="Merkel B.J."/>
            <person name="Hornburger P."/>
            <person name="Mueller R.-W."/>
            <person name="Bruemmer F."/>
            <person name="Labrenz M."/>
            <person name="Spormann A.M."/>
            <person name="Op den Camp H."/>
            <person name="Overmann J."/>
            <person name="Amann R."/>
            <person name="Jetten M.S.M."/>
            <person name="Mascher T."/>
            <person name="Medema M.H."/>
            <person name="Devos D.P."/>
            <person name="Kaster A.-K."/>
            <person name="Ovreas L."/>
            <person name="Rohde M."/>
            <person name="Galperin M.Y."/>
            <person name="Jogler C."/>
        </authorList>
    </citation>
    <scope>NUCLEOTIDE SEQUENCE [LARGE SCALE GENOMIC DNA]</scope>
    <source>
        <strain evidence="7 8">Pan241w</strain>
    </source>
</reference>
<keyword evidence="8" id="KW-1185">Reference proteome</keyword>
<keyword evidence="5" id="KW-0732">Signal</keyword>
<organism evidence="7 8">
    <name type="scientific">Gimesia alba</name>
    <dbReference type="NCBI Taxonomy" id="2527973"/>
    <lineage>
        <taxon>Bacteria</taxon>
        <taxon>Pseudomonadati</taxon>
        <taxon>Planctomycetota</taxon>
        <taxon>Planctomycetia</taxon>
        <taxon>Planctomycetales</taxon>
        <taxon>Planctomycetaceae</taxon>
        <taxon>Gimesia</taxon>
    </lineage>
</organism>
<proteinExistence type="predicted"/>
<dbReference type="OrthoDB" id="256882at2"/>
<accession>A0A517R9I2</accession>
<evidence type="ECO:0000256" key="1">
    <source>
        <dbReference type="ARBA" id="ARBA00004196"/>
    </source>
</evidence>
<evidence type="ECO:0000259" key="6">
    <source>
        <dbReference type="PROSITE" id="PS51352"/>
    </source>
</evidence>
<dbReference type="GO" id="GO:0016491">
    <property type="term" value="F:oxidoreductase activity"/>
    <property type="evidence" value="ECO:0007669"/>
    <property type="project" value="InterPro"/>
</dbReference>
<evidence type="ECO:0000256" key="2">
    <source>
        <dbReference type="ARBA" id="ARBA00022748"/>
    </source>
</evidence>
<dbReference type="PANTHER" id="PTHR42852">
    <property type="entry name" value="THIOL:DISULFIDE INTERCHANGE PROTEIN DSBE"/>
    <property type="match status" value="1"/>
</dbReference>
<evidence type="ECO:0000313" key="8">
    <source>
        <dbReference type="Proteomes" id="UP000317171"/>
    </source>
</evidence>
<evidence type="ECO:0000313" key="7">
    <source>
        <dbReference type="EMBL" id="QDT40535.1"/>
    </source>
</evidence>
<evidence type="ECO:0000256" key="4">
    <source>
        <dbReference type="ARBA" id="ARBA00023284"/>
    </source>
</evidence>
<keyword evidence="2" id="KW-0201">Cytochrome c-type biogenesis</keyword>
<name>A0A517R9I2_9PLAN</name>